<comment type="caution">
    <text evidence="6">The sequence shown here is derived from an EMBL/GenBank/DDBJ whole genome shotgun (WGS) entry which is preliminary data.</text>
</comment>
<evidence type="ECO:0000256" key="4">
    <source>
        <dbReference type="SAM" id="Phobius"/>
    </source>
</evidence>
<dbReference type="AlphaFoldDB" id="A0AAD8EPW6"/>
<feature type="domain" description="TIR" evidence="5">
    <location>
        <begin position="102"/>
        <end position="257"/>
    </location>
</feature>
<dbReference type="SUPFAM" id="SSF52200">
    <property type="entry name" value="Toll/Interleukin receptor TIR domain"/>
    <property type="match status" value="1"/>
</dbReference>
<evidence type="ECO:0000256" key="1">
    <source>
        <dbReference type="ARBA" id="ARBA00023157"/>
    </source>
</evidence>
<keyword evidence="4" id="KW-0472">Membrane</keyword>
<reference evidence="6" key="1">
    <citation type="journal article" date="2023" name="IScience">
        <title>Live-bearing cockroach genome reveals convergent evolutionary mechanisms linked to viviparity in insects and beyond.</title>
        <authorList>
            <person name="Fouks B."/>
            <person name="Harrison M.C."/>
            <person name="Mikhailova A.A."/>
            <person name="Marchal E."/>
            <person name="English S."/>
            <person name="Carruthers M."/>
            <person name="Jennings E.C."/>
            <person name="Chiamaka E.L."/>
            <person name="Frigard R.A."/>
            <person name="Pippel M."/>
            <person name="Attardo G.M."/>
            <person name="Benoit J.B."/>
            <person name="Bornberg-Bauer E."/>
            <person name="Tobe S.S."/>
        </authorList>
    </citation>
    <scope>NUCLEOTIDE SEQUENCE</scope>
    <source>
        <strain evidence="6">Stay&amp;Tobe</strain>
    </source>
</reference>
<keyword evidence="2" id="KW-0325">Glycoprotein</keyword>
<reference evidence="6" key="2">
    <citation type="submission" date="2023-05" db="EMBL/GenBank/DDBJ databases">
        <authorList>
            <person name="Fouks B."/>
        </authorList>
    </citation>
    <scope>NUCLEOTIDE SEQUENCE</scope>
    <source>
        <strain evidence="6">Stay&amp;Tobe</strain>
        <tissue evidence="6">Testes</tissue>
    </source>
</reference>
<dbReference type="EMBL" id="JASPKZ010001602">
    <property type="protein sequence ID" value="KAJ9597522.1"/>
    <property type="molecule type" value="Genomic_DNA"/>
</dbReference>
<dbReference type="InterPro" id="IPR035897">
    <property type="entry name" value="Toll_tir_struct_dom_sf"/>
</dbReference>
<keyword evidence="7" id="KW-1185">Reference proteome</keyword>
<dbReference type="Pfam" id="PF01582">
    <property type="entry name" value="TIR"/>
    <property type="match status" value="1"/>
</dbReference>
<dbReference type="Gene3D" id="3.40.50.10140">
    <property type="entry name" value="Toll/interleukin-1 receptor homology (TIR) domain"/>
    <property type="match status" value="1"/>
</dbReference>
<dbReference type="GO" id="GO:0007165">
    <property type="term" value="P:signal transduction"/>
    <property type="evidence" value="ECO:0007669"/>
    <property type="project" value="InterPro"/>
</dbReference>
<accession>A0AAD8EPW6</accession>
<sequence>ENDQILGSYLSIHSVRREDFGQYSCLISNTWFQSVDTTIWLREIVPPLEEGLHKTAYKQILLVFALVILSALTIVVLYLRFGLQVRVIWKDSFYKLENNDGKDFDILVCYDDKDSDFVLGVLVPTLETRYDYRCSTHHLGSTGVHCASTWPAMLNGPAQRSRRLLAVLSPALLHDNWTSAALYQALHTLLTIHSKVICVTLQPLPKCDPAKKAQGESLPALLHAVHLIEWKQEGRCIGIGERGRARRKFWTSVRLHLPPQRHSRQAVSPKQELNQMSVATNSSGGNVCTAVGTNKRGTLLTNSHESLEVLV</sequence>
<gene>
    <name evidence="6" type="ORF">L9F63_011619</name>
</gene>
<dbReference type="InterPro" id="IPR036179">
    <property type="entry name" value="Ig-like_dom_sf"/>
</dbReference>
<feature type="non-terminal residue" evidence="6">
    <location>
        <position position="1"/>
    </location>
</feature>
<evidence type="ECO:0000313" key="7">
    <source>
        <dbReference type="Proteomes" id="UP001233999"/>
    </source>
</evidence>
<dbReference type="InterPro" id="IPR013783">
    <property type="entry name" value="Ig-like_fold"/>
</dbReference>
<keyword evidence="1" id="KW-1015">Disulfide bond</keyword>
<keyword evidence="3" id="KW-0393">Immunoglobulin domain</keyword>
<name>A0AAD8EPW6_DIPPU</name>
<proteinExistence type="predicted"/>
<evidence type="ECO:0000313" key="6">
    <source>
        <dbReference type="EMBL" id="KAJ9597522.1"/>
    </source>
</evidence>
<keyword evidence="4" id="KW-1133">Transmembrane helix</keyword>
<dbReference type="PANTHER" id="PTHR11890">
    <property type="entry name" value="INTERLEUKIN-1 RECEPTOR FAMILY MEMBER"/>
    <property type="match status" value="1"/>
</dbReference>
<feature type="transmembrane region" description="Helical" evidence="4">
    <location>
        <begin position="60"/>
        <end position="81"/>
    </location>
</feature>
<evidence type="ECO:0000256" key="3">
    <source>
        <dbReference type="ARBA" id="ARBA00023319"/>
    </source>
</evidence>
<dbReference type="Gene3D" id="2.60.40.10">
    <property type="entry name" value="Immunoglobulins"/>
    <property type="match status" value="1"/>
</dbReference>
<organism evidence="6 7">
    <name type="scientific">Diploptera punctata</name>
    <name type="common">Pacific beetle cockroach</name>
    <dbReference type="NCBI Taxonomy" id="6984"/>
    <lineage>
        <taxon>Eukaryota</taxon>
        <taxon>Metazoa</taxon>
        <taxon>Ecdysozoa</taxon>
        <taxon>Arthropoda</taxon>
        <taxon>Hexapoda</taxon>
        <taxon>Insecta</taxon>
        <taxon>Pterygota</taxon>
        <taxon>Neoptera</taxon>
        <taxon>Polyneoptera</taxon>
        <taxon>Dictyoptera</taxon>
        <taxon>Blattodea</taxon>
        <taxon>Blaberoidea</taxon>
        <taxon>Blaberidae</taxon>
        <taxon>Diplopterinae</taxon>
        <taxon>Diploptera</taxon>
    </lineage>
</organism>
<dbReference type="PRINTS" id="PR01537">
    <property type="entry name" value="INTRLKN1R1F"/>
</dbReference>
<keyword evidence="4" id="KW-0812">Transmembrane</keyword>
<evidence type="ECO:0000256" key="2">
    <source>
        <dbReference type="ARBA" id="ARBA00023180"/>
    </source>
</evidence>
<dbReference type="PROSITE" id="PS50104">
    <property type="entry name" value="TIR"/>
    <property type="match status" value="1"/>
</dbReference>
<dbReference type="InterPro" id="IPR015621">
    <property type="entry name" value="IL-1_rcpt_fam"/>
</dbReference>
<dbReference type="PANTHER" id="PTHR11890:SF44">
    <property type="entry name" value="X-LINKED INTERLEUKIN-1 RECEPTOR ACCESSORY PROTEIN-LIKE 2"/>
    <property type="match status" value="1"/>
</dbReference>
<protein>
    <recommendedName>
        <fullName evidence="5">TIR domain-containing protein</fullName>
    </recommendedName>
</protein>
<evidence type="ECO:0000259" key="5">
    <source>
        <dbReference type="PROSITE" id="PS50104"/>
    </source>
</evidence>
<dbReference type="Proteomes" id="UP001233999">
    <property type="component" value="Unassembled WGS sequence"/>
</dbReference>
<dbReference type="InterPro" id="IPR000157">
    <property type="entry name" value="TIR_dom"/>
</dbReference>
<dbReference type="SUPFAM" id="SSF48726">
    <property type="entry name" value="Immunoglobulin"/>
    <property type="match status" value="1"/>
</dbReference>